<dbReference type="EC" id="1.4.3.5" evidence="6"/>
<evidence type="ECO:0000256" key="4">
    <source>
        <dbReference type="ARBA" id="ARBA00005037"/>
    </source>
</evidence>
<dbReference type="PANTHER" id="PTHR10851">
    <property type="entry name" value="PYRIDOXINE-5-PHOSPHATE OXIDASE"/>
    <property type="match status" value="1"/>
</dbReference>
<dbReference type="InterPro" id="IPR011576">
    <property type="entry name" value="Pyridox_Oxase_N"/>
</dbReference>
<dbReference type="Proteomes" id="UP000549394">
    <property type="component" value="Unassembled WGS sequence"/>
</dbReference>
<dbReference type="PANTHER" id="PTHR10851:SF0">
    <property type="entry name" value="PYRIDOXINE-5'-PHOSPHATE OXIDASE"/>
    <property type="match status" value="1"/>
</dbReference>
<comment type="pathway">
    <text evidence="3">Cofactor metabolism; pyridoxal 5'-phosphate salvage; pyridoxal 5'-phosphate from pyridoxamine 5'-phosphate: step 1/1.</text>
</comment>
<proteinExistence type="inferred from homology"/>
<organism evidence="11 12">
    <name type="scientific">Dimorphilus gyrociliatus</name>
    <dbReference type="NCBI Taxonomy" id="2664684"/>
    <lineage>
        <taxon>Eukaryota</taxon>
        <taxon>Metazoa</taxon>
        <taxon>Spiralia</taxon>
        <taxon>Lophotrochozoa</taxon>
        <taxon>Annelida</taxon>
        <taxon>Polychaeta</taxon>
        <taxon>Polychaeta incertae sedis</taxon>
        <taxon>Dinophilidae</taxon>
        <taxon>Dimorphilus</taxon>
    </lineage>
</organism>
<dbReference type="InterPro" id="IPR000659">
    <property type="entry name" value="Pyridox_Oxase"/>
</dbReference>
<evidence type="ECO:0000256" key="3">
    <source>
        <dbReference type="ARBA" id="ARBA00004738"/>
    </source>
</evidence>
<dbReference type="Gene3D" id="2.30.110.10">
    <property type="entry name" value="Electron Transport, Fmn-binding Protein, Chain A"/>
    <property type="match status" value="1"/>
</dbReference>
<evidence type="ECO:0000313" key="12">
    <source>
        <dbReference type="Proteomes" id="UP000549394"/>
    </source>
</evidence>
<feature type="domain" description="Pyridoxamine 5'-phosphate oxidase N-terminal" evidence="10">
    <location>
        <begin position="61"/>
        <end position="173"/>
    </location>
</feature>
<evidence type="ECO:0000256" key="8">
    <source>
        <dbReference type="ARBA" id="ARBA00022643"/>
    </source>
</evidence>
<comment type="function">
    <text evidence="2">Catalyzes the oxidation of either pyridoxine 5'-phosphate (PNP) or pyridoxamine 5'-phosphate (PMP) into pyridoxal 5'-phosphate (PLP).</text>
</comment>
<dbReference type="GO" id="GO:0004733">
    <property type="term" value="F:pyridoxamine phosphate oxidase activity"/>
    <property type="evidence" value="ECO:0007669"/>
    <property type="project" value="UniProtKB-EC"/>
</dbReference>
<sequence>MILRAKNCIKDPFMNMSDTCNRTLSDLIEKNDGLQQQKFDMVRFSKSSVERHPMDQFNKMQTEYEKFIKVNQFILCTSGNDNKPSARTMVLTKTSKEQTSFHFFAMTTSRKAEELEENNYATAIFLWTINGVLNQIRVEGRVNKLSESETLKDYSKLSDDYKAYYHITQQGQAVQSVSDLQEKHEKFLGIVHELPCPFHVRSYALEADSVEIFKPDGLFGNERVLYRKQIEGEDINELITSNGEGDWLIENICP</sequence>
<dbReference type="EMBL" id="CAJFCJ010000002">
    <property type="protein sequence ID" value="CAD5111790.1"/>
    <property type="molecule type" value="Genomic_DNA"/>
</dbReference>
<evidence type="ECO:0000256" key="9">
    <source>
        <dbReference type="ARBA" id="ARBA00023002"/>
    </source>
</evidence>
<keyword evidence="8" id="KW-0288">FMN</keyword>
<dbReference type="GO" id="GO:0010181">
    <property type="term" value="F:FMN binding"/>
    <property type="evidence" value="ECO:0007669"/>
    <property type="project" value="InterPro"/>
</dbReference>
<gene>
    <name evidence="11" type="ORF">DGYR_LOCUS1022</name>
</gene>
<evidence type="ECO:0000256" key="6">
    <source>
        <dbReference type="ARBA" id="ARBA00012801"/>
    </source>
</evidence>
<reference evidence="11 12" key="1">
    <citation type="submission" date="2020-08" db="EMBL/GenBank/DDBJ databases">
        <authorList>
            <person name="Hejnol A."/>
        </authorList>
    </citation>
    <scope>NUCLEOTIDE SEQUENCE [LARGE SCALE GENOMIC DNA]</scope>
</reference>
<evidence type="ECO:0000256" key="1">
    <source>
        <dbReference type="ARBA" id="ARBA00001917"/>
    </source>
</evidence>
<evidence type="ECO:0000313" key="11">
    <source>
        <dbReference type="EMBL" id="CAD5111790.1"/>
    </source>
</evidence>
<dbReference type="AlphaFoldDB" id="A0A7I8V907"/>
<comment type="similarity">
    <text evidence="5">Belongs to the pyridoxamine 5'-phosphate oxidase family.</text>
</comment>
<dbReference type="GO" id="GO:0008615">
    <property type="term" value="P:pyridoxine biosynthetic process"/>
    <property type="evidence" value="ECO:0007669"/>
    <property type="project" value="InterPro"/>
</dbReference>
<comment type="cofactor">
    <cofactor evidence="1">
        <name>FMN</name>
        <dbReference type="ChEBI" id="CHEBI:58210"/>
    </cofactor>
</comment>
<dbReference type="SUPFAM" id="SSF50475">
    <property type="entry name" value="FMN-binding split barrel"/>
    <property type="match status" value="1"/>
</dbReference>
<keyword evidence="9" id="KW-0560">Oxidoreductase</keyword>
<comment type="caution">
    <text evidence="11">The sequence shown here is derived from an EMBL/GenBank/DDBJ whole genome shotgun (WGS) entry which is preliminary data.</text>
</comment>
<keyword evidence="7" id="KW-0285">Flavoprotein</keyword>
<name>A0A7I8V907_9ANNE</name>
<evidence type="ECO:0000256" key="5">
    <source>
        <dbReference type="ARBA" id="ARBA00007301"/>
    </source>
</evidence>
<evidence type="ECO:0000259" key="10">
    <source>
        <dbReference type="Pfam" id="PF01243"/>
    </source>
</evidence>
<keyword evidence="12" id="KW-1185">Reference proteome</keyword>
<accession>A0A7I8V907</accession>
<evidence type="ECO:0000256" key="7">
    <source>
        <dbReference type="ARBA" id="ARBA00022630"/>
    </source>
</evidence>
<evidence type="ECO:0000256" key="2">
    <source>
        <dbReference type="ARBA" id="ARBA00003691"/>
    </source>
</evidence>
<dbReference type="UniPathway" id="UPA01068">
    <property type="reaction ID" value="UER00304"/>
</dbReference>
<comment type="pathway">
    <text evidence="4">Cofactor metabolism; pyridoxal 5'-phosphate salvage; pyridoxal 5'-phosphate from pyridoxine 5'-phosphate: step 1/1.</text>
</comment>
<dbReference type="Pfam" id="PF01243">
    <property type="entry name" value="PNPOx_N"/>
    <property type="match status" value="1"/>
</dbReference>
<protein>
    <recommendedName>
        <fullName evidence="6">pyridoxal 5'-phosphate synthase</fullName>
        <ecNumber evidence="6">1.4.3.5</ecNumber>
    </recommendedName>
</protein>
<dbReference type="InterPro" id="IPR012349">
    <property type="entry name" value="Split_barrel_FMN-bd"/>
</dbReference>
<dbReference type="OrthoDB" id="303614at2759"/>